<feature type="compositionally biased region" description="Low complexity" evidence="4">
    <location>
        <begin position="337"/>
        <end position="346"/>
    </location>
</feature>
<reference evidence="6 7" key="1">
    <citation type="submission" date="2019-06" db="EMBL/GenBank/DDBJ databases">
        <title>Sequencing the genomes of 1000 actinobacteria strains.</title>
        <authorList>
            <person name="Klenk H.-P."/>
        </authorList>
    </citation>
    <scope>NUCLEOTIDE SEQUENCE [LARGE SCALE GENOMIC DNA]</scope>
    <source>
        <strain evidence="6 7">DSM 44826</strain>
    </source>
</reference>
<proteinExistence type="predicted"/>
<dbReference type="CDD" id="cd03137">
    <property type="entry name" value="GATase1_AraC_1"/>
    <property type="match status" value="1"/>
</dbReference>
<dbReference type="InterPro" id="IPR018060">
    <property type="entry name" value="HTH_AraC"/>
</dbReference>
<dbReference type="PANTHER" id="PTHR43130:SF3">
    <property type="entry name" value="HTH-TYPE TRANSCRIPTIONAL REGULATOR RV1931C"/>
    <property type="match status" value="1"/>
</dbReference>
<dbReference type="Pfam" id="PF01965">
    <property type="entry name" value="DJ-1_PfpI"/>
    <property type="match status" value="1"/>
</dbReference>
<comment type="caution">
    <text evidence="6">The sequence shown here is derived from an EMBL/GenBank/DDBJ whole genome shotgun (WGS) entry which is preliminary data.</text>
</comment>
<accession>A0A561T661</accession>
<dbReference type="Gene3D" id="1.10.10.60">
    <property type="entry name" value="Homeodomain-like"/>
    <property type="match status" value="1"/>
</dbReference>
<dbReference type="InterPro" id="IPR009057">
    <property type="entry name" value="Homeodomain-like_sf"/>
</dbReference>
<evidence type="ECO:0000313" key="6">
    <source>
        <dbReference type="EMBL" id="TWF82579.1"/>
    </source>
</evidence>
<dbReference type="Gene3D" id="3.40.50.880">
    <property type="match status" value="1"/>
</dbReference>
<keyword evidence="2" id="KW-0238">DNA-binding</keyword>
<dbReference type="InterPro" id="IPR018062">
    <property type="entry name" value="HTH_AraC-typ_CS"/>
</dbReference>
<dbReference type="Proteomes" id="UP000317940">
    <property type="component" value="Unassembled WGS sequence"/>
</dbReference>
<evidence type="ECO:0000313" key="7">
    <source>
        <dbReference type="Proteomes" id="UP000317940"/>
    </source>
</evidence>
<keyword evidence="7" id="KW-1185">Reference proteome</keyword>
<dbReference type="SUPFAM" id="SSF52317">
    <property type="entry name" value="Class I glutamine amidotransferase-like"/>
    <property type="match status" value="1"/>
</dbReference>
<feature type="region of interest" description="Disordered" evidence="4">
    <location>
        <begin position="312"/>
        <end position="346"/>
    </location>
</feature>
<sequence length="346" mass="36646">MPAPARQVVIIGYDRSELLDIACVSDTLDAANRLGADPAYRVRLASVRGRPVRSSGGPALMSQAAVEKVRGPLDTLVIAGGIGHLAAAADPELLEQIRRLAPTSRRVASVCTGAGVLAAAGLLDGRRATTHWSYARELAARYPQVAVDPRPLYLVDGPVWTSAGVTSALDLALALVEDDHGPELARSIARWLVTYMQRPGNQAQLSPYVQDAPPAHQLLRQVVCYIAGHLDADLSGAALAARCGVSERHLSRLFLDQLGEPPARYVRTARAEAAATLLTSTALPLTAVARRCGFRSTETLRQAFLAHFGTTPSAHRSALGPRPAQRSEPTVSGSGRGSTAAGTRRR</sequence>
<gene>
    <name evidence="6" type="ORF">FHX73_1461</name>
</gene>
<dbReference type="GO" id="GO:0003700">
    <property type="term" value="F:DNA-binding transcription factor activity"/>
    <property type="evidence" value="ECO:0007669"/>
    <property type="project" value="InterPro"/>
</dbReference>
<dbReference type="InterPro" id="IPR002818">
    <property type="entry name" value="DJ-1/PfpI"/>
</dbReference>
<name>A0A561T661_9ACTN</name>
<dbReference type="AlphaFoldDB" id="A0A561T661"/>
<dbReference type="PANTHER" id="PTHR43130">
    <property type="entry name" value="ARAC-FAMILY TRANSCRIPTIONAL REGULATOR"/>
    <property type="match status" value="1"/>
</dbReference>
<dbReference type="SMART" id="SM00342">
    <property type="entry name" value="HTH_ARAC"/>
    <property type="match status" value="1"/>
</dbReference>
<evidence type="ECO:0000256" key="3">
    <source>
        <dbReference type="ARBA" id="ARBA00023163"/>
    </source>
</evidence>
<organism evidence="6 7">
    <name type="scientific">Kitasatospora viridis</name>
    <dbReference type="NCBI Taxonomy" id="281105"/>
    <lineage>
        <taxon>Bacteria</taxon>
        <taxon>Bacillati</taxon>
        <taxon>Actinomycetota</taxon>
        <taxon>Actinomycetes</taxon>
        <taxon>Kitasatosporales</taxon>
        <taxon>Streptomycetaceae</taxon>
        <taxon>Kitasatospora</taxon>
    </lineage>
</organism>
<dbReference type="PROSITE" id="PS00041">
    <property type="entry name" value="HTH_ARAC_FAMILY_1"/>
    <property type="match status" value="1"/>
</dbReference>
<dbReference type="InterPro" id="IPR052158">
    <property type="entry name" value="INH-QAR"/>
</dbReference>
<feature type="domain" description="HTH araC/xylS-type" evidence="5">
    <location>
        <begin position="220"/>
        <end position="318"/>
    </location>
</feature>
<dbReference type="GO" id="GO:0043565">
    <property type="term" value="F:sequence-specific DNA binding"/>
    <property type="evidence" value="ECO:0007669"/>
    <property type="project" value="InterPro"/>
</dbReference>
<dbReference type="RefSeq" id="WP_145909876.1">
    <property type="nucleotide sequence ID" value="NZ_BAAAMZ010000002.1"/>
</dbReference>
<evidence type="ECO:0000256" key="1">
    <source>
        <dbReference type="ARBA" id="ARBA00023015"/>
    </source>
</evidence>
<dbReference type="Pfam" id="PF12833">
    <property type="entry name" value="HTH_18"/>
    <property type="match status" value="1"/>
</dbReference>
<dbReference type="OrthoDB" id="3992151at2"/>
<evidence type="ECO:0000259" key="5">
    <source>
        <dbReference type="PROSITE" id="PS01124"/>
    </source>
</evidence>
<evidence type="ECO:0000256" key="2">
    <source>
        <dbReference type="ARBA" id="ARBA00023125"/>
    </source>
</evidence>
<dbReference type="EMBL" id="VIWT01000004">
    <property type="protein sequence ID" value="TWF82579.1"/>
    <property type="molecule type" value="Genomic_DNA"/>
</dbReference>
<dbReference type="InterPro" id="IPR029062">
    <property type="entry name" value="Class_I_gatase-like"/>
</dbReference>
<dbReference type="PROSITE" id="PS01124">
    <property type="entry name" value="HTH_ARAC_FAMILY_2"/>
    <property type="match status" value="1"/>
</dbReference>
<evidence type="ECO:0000256" key="4">
    <source>
        <dbReference type="SAM" id="MobiDB-lite"/>
    </source>
</evidence>
<keyword evidence="1" id="KW-0805">Transcription regulation</keyword>
<protein>
    <submittedName>
        <fullName evidence="6">Transcriptional regulator GlxA family with amidase domain</fullName>
    </submittedName>
</protein>
<dbReference type="SUPFAM" id="SSF46689">
    <property type="entry name" value="Homeodomain-like"/>
    <property type="match status" value="2"/>
</dbReference>
<keyword evidence="3" id="KW-0804">Transcription</keyword>